<protein>
    <submittedName>
        <fullName evidence="1">Uncharacterized protein</fullName>
    </submittedName>
</protein>
<proteinExistence type="predicted"/>
<evidence type="ECO:0000313" key="2">
    <source>
        <dbReference type="Proteomes" id="UP000245698"/>
    </source>
</evidence>
<dbReference type="EMBL" id="FUIG01000029">
    <property type="protein sequence ID" value="SJM31946.1"/>
    <property type="molecule type" value="Genomic_DNA"/>
</dbReference>
<gene>
    <name evidence="1" type="ORF">BQ8482_220117</name>
</gene>
<accession>A0A2P9ALD3</accession>
<evidence type="ECO:0000313" key="1">
    <source>
        <dbReference type="EMBL" id="SJM31946.1"/>
    </source>
</evidence>
<reference evidence="2" key="1">
    <citation type="submission" date="2016-12" db="EMBL/GenBank/DDBJ databases">
        <authorList>
            <person name="Brunel B."/>
        </authorList>
    </citation>
    <scope>NUCLEOTIDE SEQUENCE [LARGE SCALE GENOMIC DNA]</scope>
</reference>
<name>A0A2P9ALD3_9HYPH</name>
<sequence length="105" mass="11524">MAQYRCACFITELDLATADHDFTGIPELARCGASGDLQYVSLPSPQSFPDDAPGAQSRWMLAGTDASERPRSAIRSIPRSIGARLACQQNRRTTPPWFQPKIRSA</sequence>
<keyword evidence="2" id="KW-1185">Reference proteome</keyword>
<organism evidence="1 2">
    <name type="scientific">Mesorhizobium delmotii</name>
    <dbReference type="NCBI Taxonomy" id="1631247"/>
    <lineage>
        <taxon>Bacteria</taxon>
        <taxon>Pseudomonadati</taxon>
        <taxon>Pseudomonadota</taxon>
        <taxon>Alphaproteobacteria</taxon>
        <taxon>Hyphomicrobiales</taxon>
        <taxon>Phyllobacteriaceae</taxon>
        <taxon>Mesorhizobium</taxon>
    </lineage>
</organism>
<dbReference type="Proteomes" id="UP000245698">
    <property type="component" value="Unassembled WGS sequence"/>
</dbReference>
<dbReference type="AlphaFoldDB" id="A0A2P9ALD3"/>